<dbReference type="InterPro" id="IPR004443">
    <property type="entry name" value="YjeF_N_dom"/>
</dbReference>
<evidence type="ECO:0000256" key="16">
    <source>
        <dbReference type="ARBA" id="ARBA00049209"/>
    </source>
</evidence>
<evidence type="ECO:0000313" key="23">
    <source>
        <dbReference type="Proteomes" id="UP001235303"/>
    </source>
</evidence>
<evidence type="ECO:0000256" key="11">
    <source>
        <dbReference type="ARBA" id="ARBA00023235"/>
    </source>
</evidence>
<keyword evidence="10 17" id="KW-0520">NAD</keyword>
<evidence type="ECO:0000256" key="14">
    <source>
        <dbReference type="ARBA" id="ARBA00025153"/>
    </source>
</evidence>
<feature type="binding site" evidence="17">
    <location>
        <begin position="421"/>
        <end position="425"/>
    </location>
    <ligand>
        <name>AMP</name>
        <dbReference type="ChEBI" id="CHEBI:456215"/>
    </ligand>
</feature>
<comment type="similarity">
    <text evidence="4 19">In the C-terminal section; belongs to the NnrD/CARKD family.</text>
</comment>
<keyword evidence="23" id="KW-1185">Reference proteome</keyword>
<comment type="catalytic activity">
    <reaction evidence="1 18 19">
        <text>(6R)-NADHX = (6S)-NADHX</text>
        <dbReference type="Rhea" id="RHEA:32215"/>
        <dbReference type="ChEBI" id="CHEBI:64074"/>
        <dbReference type="ChEBI" id="CHEBI:64075"/>
        <dbReference type="EC" id="5.1.99.6"/>
    </reaction>
</comment>
<organism evidence="22 23">
    <name type="scientific">Roseofilum acuticapitatum BLCC-M154</name>
    <dbReference type="NCBI Taxonomy" id="3022444"/>
    <lineage>
        <taxon>Bacteria</taxon>
        <taxon>Bacillati</taxon>
        <taxon>Cyanobacteriota</taxon>
        <taxon>Cyanophyceae</taxon>
        <taxon>Desertifilales</taxon>
        <taxon>Desertifilaceae</taxon>
        <taxon>Roseofilum</taxon>
        <taxon>Roseofilum acuticapitatum</taxon>
    </lineage>
</organism>
<dbReference type="Proteomes" id="UP001235303">
    <property type="component" value="Unassembled WGS sequence"/>
</dbReference>
<dbReference type="InterPro" id="IPR000631">
    <property type="entry name" value="CARKD"/>
</dbReference>
<dbReference type="Gene3D" id="3.40.1190.20">
    <property type="match status" value="1"/>
</dbReference>
<dbReference type="NCBIfam" id="TIGR00196">
    <property type="entry name" value="yjeF_cterm"/>
    <property type="match status" value="1"/>
</dbReference>
<dbReference type="PROSITE" id="PS51385">
    <property type="entry name" value="YJEF_N"/>
    <property type="match status" value="1"/>
</dbReference>
<evidence type="ECO:0000256" key="4">
    <source>
        <dbReference type="ARBA" id="ARBA00009524"/>
    </source>
</evidence>
<feature type="binding site" evidence="17">
    <location>
        <position position="451"/>
    </location>
    <ligand>
        <name>(6S)-NADPHX</name>
        <dbReference type="ChEBI" id="CHEBI:64076"/>
    </ligand>
</feature>
<comment type="subunit">
    <text evidence="17">Homotetramer.</text>
</comment>
<evidence type="ECO:0000256" key="12">
    <source>
        <dbReference type="ARBA" id="ARBA00023239"/>
    </source>
</evidence>
<evidence type="ECO:0000256" key="15">
    <source>
        <dbReference type="ARBA" id="ARBA00048238"/>
    </source>
</evidence>
<evidence type="ECO:0000259" key="20">
    <source>
        <dbReference type="PROSITE" id="PS51383"/>
    </source>
</evidence>
<dbReference type="PANTHER" id="PTHR12592:SF0">
    <property type="entry name" value="ATP-DEPENDENT (S)-NAD(P)H-HYDRATE DEHYDRATASE"/>
    <property type="match status" value="1"/>
</dbReference>
<evidence type="ECO:0000256" key="7">
    <source>
        <dbReference type="ARBA" id="ARBA00022840"/>
    </source>
</evidence>
<sequence>MTDRQNQISEVVVTAAEMRAIENRLFAAGMPVAALMEKVAGLVTRRMRAEWERLGLTLPKVGVIVGPGHNGGDALVIARELYLQGYDVAVTQPLGKLKELTQSHAEYGKSLGIPWLSLEELLQSCDLLIDGLFGFGLERPISGDLAEQVAQINQSKKRVFSIDLPSGIHTDTGEVLGCAIRADYTFCLGLWKRACLQDGALEFLGKVELVDFGIPLGDIEAVLAESSRCYRITGQRAIAALPLPRPLLFHKYKAGHLLLVCGSQEYAGSAILTGLGARASGVGMLSIAVPQSLKPLLVPQLPEALIIPCPETDTGAIAELPDTLNWDKYQAIACGPGITRSAASILPPLLQTSQPLILDADGLNLLSDLGISLLKGRSAPTLLTPHAGEFKRLFPEINPTGDRIQAVREASQQTGAIVLLKGARTAIGSPTGTVYLNPESTPALARGGSGDVLTGLLGGLVAQLPPEIAIQSATWWHAQAGILAAQERTALGVDAFHLTQYLAPVVQRFLM</sequence>
<evidence type="ECO:0000256" key="19">
    <source>
        <dbReference type="PIRNR" id="PIRNR017184"/>
    </source>
</evidence>
<evidence type="ECO:0000256" key="2">
    <source>
        <dbReference type="ARBA" id="ARBA00000909"/>
    </source>
</evidence>
<feature type="binding site" evidence="18">
    <location>
        <position position="70"/>
    </location>
    <ligand>
        <name>K(+)</name>
        <dbReference type="ChEBI" id="CHEBI:29103"/>
    </ligand>
</feature>
<comment type="catalytic activity">
    <reaction evidence="15 17 19">
        <text>(6S)-NADHX + ADP = AMP + phosphate + NADH + H(+)</text>
        <dbReference type="Rhea" id="RHEA:32223"/>
        <dbReference type="ChEBI" id="CHEBI:15378"/>
        <dbReference type="ChEBI" id="CHEBI:43474"/>
        <dbReference type="ChEBI" id="CHEBI:57945"/>
        <dbReference type="ChEBI" id="CHEBI:64074"/>
        <dbReference type="ChEBI" id="CHEBI:456215"/>
        <dbReference type="ChEBI" id="CHEBI:456216"/>
        <dbReference type="EC" id="4.2.1.136"/>
    </reaction>
</comment>
<dbReference type="EC" id="5.1.99.6" evidence="19"/>
<comment type="catalytic activity">
    <reaction evidence="2 18 19">
        <text>(6R)-NADPHX = (6S)-NADPHX</text>
        <dbReference type="Rhea" id="RHEA:32227"/>
        <dbReference type="ChEBI" id="CHEBI:64076"/>
        <dbReference type="ChEBI" id="CHEBI:64077"/>
        <dbReference type="EC" id="5.1.99.6"/>
    </reaction>
</comment>
<dbReference type="EMBL" id="JAQOSP010000136">
    <property type="protein sequence ID" value="MDJ1172008.1"/>
    <property type="molecule type" value="Genomic_DNA"/>
</dbReference>
<comment type="similarity">
    <text evidence="17">Belongs to the NnrD/CARKD family.</text>
</comment>
<dbReference type="NCBIfam" id="TIGR00197">
    <property type="entry name" value="yjeF_nterm"/>
    <property type="match status" value="1"/>
</dbReference>
<dbReference type="InterPro" id="IPR036652">
    <property type="entry name" value="YjeF_N_dom_sf"/>
</dbReference>
<dbReference type="PROSITE" id="PS01050">
    <property type="entry name" value="YJEF_C_2"/>
    <property type="match status" value="1"/>
</dbReference>
<evidence type="ECO:0000256" key="8">
    <source>
        <dbReference type="ARBA" id="ARBA00022857"/>
    </source>
</evidence>
<accession>A0ABT7AYM9</accession>
<evidence type="ECO:0000256" key="5">
    <source>
        <dbReference type="ARBA" id="ARBA00022723"/>
    </source>
</evidence>
<feature type="binding site" evidence="17">
    <location>
        <position position="386"/>
    </location>
    <ligand>
        <name>(6S)-NADPHX</name>
        <dbReference type="ChEBI" id="CHEBI:64076"/>
    </ligand>
</feature>
<comment type="cofactor">
    <cofactor evidence="18 19">
        <name>K(+)</name>
        <dbReference type="ChEBI" id="CHEBI:29103"/>
    </cofactor>
    <text evidence="18 19">Binds 1 potassium ion per subunit.</text>
</comment>
<comment type="caution">
    <text evidence="17">Lacks conserved residue(s) required for the propagation of feature annotation.</text>
</comment>
<dbReference type="Gene3D" id="3.40.50.10260">
    <property type="entry name" value="YjeF N-terminal domain"/>
    <property type="match status" value="1"/>
</dbReference>
<feature type="domain" description="YjeF C-terminal" evidence="20">
    <location>
        <begin position="234"/>
        <end position="509"/>
    </location>
</feature>
<dbReference type="HAMAP" id="MF_01966">
    <property type="entry name" value="NADHX_epimerase"/>
    <property type="match status" value="1"/>
</dbReference>
<dbReference type="PANTHER" id="PTHR12592">
    <property type="entry name" value="ATP-DEPENDENT (S)-NAD(P)H-HYDRATE DEHYDRATASE FAMILY MEMBER"/>
    <property type="match status" value="1"/>
</dbReference>
<feature type="binding site" evidence="18">
    <location>
        <position position="166"/>
    </location>
    <ligand>
        <name>K(+)</name>
        <dbReference type="ChEBI" id="CHEBI:29103"/>
    </ligand>
</feature>
<keyword evidence="5 18" id="KW-0479">Metal-binding</keyword>
<evidence type="ECO:0000256" key="9">
    <source>
        <dbReference type="ARBA" id="ARBA00022958"/>
    </source>
</evidence>
<comment type="similarity">
    <text evidence="3 19">In the N-terminal section; belongs to the NnrE/AIBP family.</text>
</comment>
<keyword evidence="12 17" id="KW-0456">Lyase</keyword>
<keyword evidence="8 17" id="KW-0521">NADP</keyword>
<feature type="binding site" evidence="18">
    <location>
        <position position="130"/>
    </location>
    <ligand>
        <name>K(+)</name>
        <dbReference type="ChEBI" id="CHEBI:29103"/>
    </ligand>
</feature>
<evidence type="ECO:0000313" key="22">
    <source>
        <dbReference type="EMBL" id="MDJ1172008.1"/>
    </source>
</evidence>
<dbReference type="HAMAP" id="MF_01965">
    <property type="entry name" value="NADHX_dehydratase"/>
    <property type="match status" value="1"/>
</dbReference>
<protein>
    <recommendedName>
        <fullName evidence="19">Bifunctional NAD(P)H-hydrate repair enzyme</fullName>
    </recommendedName>
    <alternativeName>
        <fullName evidence="19">Nicotinamide nucleotide repair protein</fullName>
    </alternativeName>
    <domain>
        <recommendedName>
            <fullName evidence="19">ADP-dependent (S)-NAD(P)H-hydrate dehydratase</fullName>
            <ecNumber evidence="19">4.2.1.136</ecNumber>
        </recommendedName>
        <alternativeName>
            <fullName evidence="19">ADP-dependent NAD(P)HX dehydratase</fullName>
        </alternativeName>
    </domain>
    <domain>
        <recommendedName>
            <fullName evidence="19">NAD(P)H-hydrate epimerase</fullName>
            <ecNumber evidence="19">5.1.99.6</ecNumber>
        </recommendedName>
    </domain>
</protein>
<comment type="caution">
    <text evidence="22">The sequence shown here is derived from an EMBL/GenBank/DDBJ whole genome shotgun (WGS) entry which is preliminary data.</text>
</comment>
<dbReference type="CDD" id="cd01171">
    <property type="entry name" value="YXKO-related"/>
    <property type="match status" value="1"/>
</dbReference>
<evidence type="ECO:0000256" key="3">
    <source>
        <dbReference type="ARBA" id="ARBA00006001"/>
    </source>
</evidence>
<dbReference type="InterPro" id="IPR029056">
    <property type="entry name" value="Ribokinase-like"/>
</dbReference>
<dbReference type="SUPFAM" id="SSF64153">
    <property type="entry name" value="YjeF N-terminal domain-like"/>
    <property type="match status" value="1"/>
</dbReference>
<dbReference type="InterPro" id="IPR017953">
    <property type="entry name" value="Carbohydrate_kinase_pred_CS"/>
</dbReference>
<proteinExistence type="inferred from homology"/>
<dbReference type="EC" id="4.2.1.136" evidence="19"/>
<feature type="binding site" evidence="18">
    <location>
        <begin position="69"/>
        <end position="73"/>
    </location>
    <ligand>
        <name>(6S)-NADPHX</name>
        <dbReference type="ChEBI" id="CHEBI:64076"/>
    </ligand>
</feature>
<feature type="binding site" evidence="17">
    <location>
        <position position="450"/>
    </location>
    <ligand>
        <name>AMP</name>
        <dbReference type="ChEBI" id="CHEBI:456215"/>
    </ligand>
</feature>
<comment type="cofactor">
    <cofactor evidence="17">
        <name>Mg(2+)</name>
        <dbReference type="ChEBI" id="CHEBI:18420"/>
    </cofactor>
</comment>
<keyword evidence="13" id="KW-0511">Multifunctional enzyme</keyword>
<feature type="domain" description="YjeF N-terminal" evidence="21">
    <location>
        <begin position="18"/>
        <end position="220"/>
    </location>
</feature>
<evidence type="ECO:0000256" key="6">
    <source>
        <dbReference type="ARBA" id="ARBA00022741"/>
    </source>
</evidence>
<comment type="similarity">
    <text evidence="18">Belongs to the NnrE/AIBP family.</text>
</comment>
<keyword evidence="7 17" id="KW-0067">ATP-binding</keyword>
<comment type="function">
    <text evidence="14 19">Bifunctional enzyme that catalyzes the epimerization of the S- and R-forms of NAD(P)HX and the dehydration of the S-form of NAD(P)HX at the expense of ADP, which is converted to AMP. This allows the repair of both epimers of NAD(P)HX, a damaged form of NAD(P)H that is a result of enzymatic or heat-dependent hydration.</text>
</comment>
<dbReference type="PROSITE" id="PS51383">
    <property type="entry name" value="YJEF_C_3"/>
    <property type="match status" value="1"/>
</dbReference>
<keyword evidence="6 17" id="KW-0547">Nucleotide-binding</keyword>
<feature type="binding site" evidence="18">
    <location>
        <position position="163"/>
    </location>
    <ligand>
        <name>(6S)-NADPHX</name>
        <dbReference type="ChEBI" id="CHEBI:64076"/>
    </ligand>
</feature>
<dbReference type="PIRSF" id="PIRSF017184">
    <property type="entry name" value="Nnr"/>
    <property type="match status" value="1"/>
</dbReference>
<dbReference type="RefSeq" id="WP_283755761.1">
    <property type="nucleotide sequence ID" value="NZ_JAQOSP010000136.1"/>
</dbReference>
<keyword evidence="9 18" id="KW-0630">Potassium</keyword>
<feature type="binding site" evidence="17">
    <location>
        <position position="337"/>
    </location>
    <ligand>
        <name>(6S)-NADPHX</name>
        <dbReference type="ChEBI" id="CHEBI:64076"/>
    </ligand>
</feature>
<evidence type="ECO:0000256" key="10">
    <source>
        <dbReference type="ARBA" id="ARBA00023027"/>
    </source>
</evidence>
<gene>
    <name evidence="18" type="primary">nnrE</name>
    <name evidence="17" type="synonym">nnrD</name>
    <name evidence="22" type="ORF">PMG71_21485</name>
</gene>
<evidence type="ECO:0000256" key="1">
    <source>
        <dbReference type="ARBA" id="ARBA00000013"/>
    </source>
</evidence>
<feature type="binding site" evidence="18">
    <location>
        <begin position="134"/>
        <end position="140"/>
    </location>
    <ligand>
        <name>(6S)-NADPHX</name>
        <dbReference type="ChEBI" id="CHEBI:64076"/>
    </ligand>
</feature>
<evidence type="ECO:0000256" key="18">
    <source>
        <dbReference type="HAMAP-Rule" id="MF_01966"/>
    </source>
</evidence>
<comment type="catalytic activity">
    <reaction evidence="16 17 19">
        <text>(6S)-NADPHX + ADP = AMP + phosphate + NADPH + H(+)</text>
        <dbReference type="Rhea" id="RHEA:32235"/>
        <dbReference type="ChEBI" id="CHEBI:15378"/>
        <dbReference type="ChEBI" id="CHEBI:43474"/>
        <dbReference type="ChEBI" id="CHEBI:57783"/>
        <dbReference type="ChEBI" id="CHEBI:64076"/>
        <dbReference type="ChEBI" id="CHEBI:456215"/>
        <dbReference type="ChEBI" id="CHEBI:456216"/>
        <dbReference type="EC" id="4.2.1.136"/>
    </reaction>
</comment>
<comment type="function">
    <text evidence="18">Catalyzes the epimerization of the S- and R-forms of NAD(P)HX, a damaged form of NAD(P)H that is a result of enzymatic or heat-dependent hydration. This is a prerequisite for the S-specific NAD(P)H-hydrate dehydratase to allow the repair of both epimers of NAD(P)HX.</text>
</comment>
<dbReference type="Pfam" id="PF03853">
    <property type="entry name" value="YjeF_N"/>
    <property type="match status" value="1"/>
</dbReference>
<dbReference type="InterPro" id="IPR030677">
    <property type="entry name" value="Nnr"/>
</dbReference>
<evidence type="ECO:0000256" key="17">
    <source>
        <dbReference type="HAMAP-Rule" id="MF_01965"/>
    </source>
</evidence>
<keyword evidence="11 18" id="KW-0413">Isomerase</keyword>
<reference evidence="22 23" key="1">
    <citation type="submission" date="2023-01" db="EMBL/GenBank/DDBJ databases">
        <title>Novel diversity within Roseofilum (Cyanobacteria; Desertifilaceae) from marine benthic mats with descriptions of four novel species.</title>
        <authorList>
            <person name="Wang Y."/>
            <person name="Berthold D.E."/>
            <person name="Hu J."/>
            <person name="Lefler F.W."/>
            <person name="Laughinghouse H.D. IV."/>
        </authorList>
    </citation>
    <scope>NUCLEOTIDE SEQUENCE [LARGE SCALE GENOMIC DNA]</scope>
    <source>
        <strain evidence="22 23">BLCC-M154</strain>
    </source>
</reference>
<comment type="function">
    <text evidence="17">Catalyzes the dehydration of the S-form of NAD(P)HX at the expense of ADP, which is converted to AMP. Together with NAD(P)HX epimerase, which catalyzes the epimerization of the S- and R-forms, the enzyme allows the repair of both epimers of NAD(P)HX, a damaged form of NAD(P)H that is a result of enzymatic or heat-dependent hydration.</text>
</comment>
<dbReference type="SUPFAM" id="SSF53613">
    <property type="entry name" value="Ribokinase-like"/>
    <property type="match status" value="1"/>
</dbReference>
<dbReference type="Pfam" id="PF01256">
    <property type="entry name" value="Carb_kinase"/>
    <property type="match status" value="1"/>
</dbReference>
<name>A0ABT7AYM9_9CYAN</name>
<evidence type="ECO:0000259" key="21">
    <source>
        <dbReference type="PROSITE" id="PS51385"/>
    </source>
</evidence>
<evidence type="ECO:0000256" key="13">
    <source>
        <dbReference type="ARBA" id="ARBA00023268"/>
    </source>
</evidence>